<dbReference type="PANTHER" id="PTHR42958:SF4">
    <property type="entry name" value="HYDROGENASE EXPRESSION_FORMATION PROTEIN HUPK"/>
    <property type="match status" value="1"/>
</dbReference>
<name>A0A1J5QWA5_9ZZZZ</name>
<dbReference type="GO" id="GO:0030313">
    <property type="term" value="C:cell envelope"/>
    <property type="evidence" value="ECO:0007669"/>
    <property type="project" value="UniProtKB-SubCell"/>
</dbReference>
<evidence type="ECO:0000256" key="3">
    <source>
        <dbReference type="ARBA" id="ARBA00009292"/>
    </source>
</evidence>
<dbReference type="InterPro" id="IPR029014">
    <property type="entry name" value="NiFe-Hase_large"/>
</dbReference>
<keyword evidence="4" id="KW-0533">Nickel</keyword>
<comment type="similarity">
    <text evidence="3">Belongs to the [NiFe]/[NiFeSe] hydrogenase large subunit family.</text>
</comment>
<protein>
    <submittedName>
        <fullName evidence="7">Periplasmic [NiFeSe] hydrogenase large subunit</fullName>
        <ecNumber evidence="7">1.12.99.6</ecNumber>
    </submittedName>
</protein>
<evidence type="ECO:0000256" key="6">
    <source>
        <dbReference type="ARBA" id="ARBA00023002"/>
    </source>
</evidence>
<dbReference type="EC" id="1.12.99.6" evidence="7"/>
<dbReference type="Pfam" id="PF00374">
    <property type="entry name" value="NiFeSe_Hases"/>
    <property type="match status" value="2"/>
</dbReference>
<keyword evidence="6 7" id="KW-0560">Oxidoreductase</keyword>
<dbReference type="SUPFAM" id="SSF56762">
    <property type="entry name" value="HydB/Nqo4-like"/>
    <property type="match status" value="1"/>
</dbReference>
<evidence type="ECO:0000256" key="4">
    <source>
        <dbReference type="ARBA" id="ARBA00022596"/>
    </source>
</evidence>
<comment type="caution">
    <text evidence="7">The sequence shown here is derived from an EMBL/GenBank/DDBJ whole genome shotgun (WGS) entry which is preliminary data.</text>
</comment>
<dbReference type="PROSITE" id="PS00508">
    <property type="entry name" value="NI_HGENASE_L_2"/>
    <property type="match status" value="1"/>
</dbReference>
<evidence type="ECO:0000256" key="1">
    <source>
        <dbReference type="ARBA" id="ARBA00001967"/>
    </source>
</evidence>
<sequence length="482" mass="52279">MSWRVVGPFNRVEGELDLALDVHRGTVRAARVQARASRGFERLLLGRDARDALVYTPRVCGICSVAHSAAASTLLRSAMALELPRNADLAARLVSACENLSDHLTHFYLLFMPDFARDGFAGQPWHDAACARFKAQRGSAMRPALRARAAFLHVMGVLAGKWPHTLALQPGGSSRAVDAGEKIQLANTLWQFREFLEAEMFGCELERFAGLDSDQALRGWADAHAHTDLGRFLQFADALALHAMGVTRNGFISYGAYGTPSQRLFASGCWHDGTTAPLRADTVTEDVSHTWFRDDGRARHPWDGHSEPAVEPVDAAYSWCKAPRLDGRVVETGALARQLIDGHALARDLVRVEGSSVRSRVVCRALELARVVPAMQGWVDALDPAADFCAAEATVRDGSWCGLVEAARGALGHWARIDGGRITHYQIVAPTTWNFSPRDAAGTPGPLEQALEGTTVGGAAADCPQVQLVLRSFDPCMACTVH</sequence>
<evidence type="ECO:0000256" key="2">
    <source>
        <dbReference type="ARBA" id="ARBA00004196"/>
    </source>
</evidence>
<dbReference type="AlphaFoldDB" id="A0A1J5QWA5"/>
<dbReference type="PROSITE" id="PS00507">
    <property type="entry name" value="NI_HGENASE_L_1"/>
    <property type="match status" value="1"/>
</dbReference>
<keyword evidence="5" id="KW-0479">Metal-binding</keyword>
<dbReference type="GO" id="GO:0016151">
    <property type="term" value="F:nickel cation binding"/>
    <property type="evidence" value="ECO:0007669"/>
    <property type="project" value="InterPro"/>
</dbReference>
<evidence type="ECO:0000256" key="5">
    <source>
        <dbReference type="ARBA" id="ARBA00022723"/>
    </source>
</evidence>
<dbReference type="InterPro" id="IPR050867">
    <property type="entry name" value="NiFe/NiFeSe_hydrgnase_LSU"/>
</dbReference>
<dbReference type="EMBL" id="MLJW01000403">
    <property type="protein sequence ID" value="OIQ87808.1"/>
    <property type="molecule type" value="Genomic_DNA"/>
</dbReference>
<evidence type="ECO:0000313" key="7">
    <source>
        <dbReference type="EMBL" id="OIQ87808.1"/>
    </source>
</evidence>
<dbReference type="Gene3D" id="1.10.645.10">
    <property type="entry name" value="Cytochrome-c3 Hydrogenase, chain B"/>
    <property type="match status" value="1"/>
</dbReference>
<dbReference type="InterPro" id="IPR018194">
    <property type="entry name" value="Ni-dep_hyd_lsu_Ni_BS"/>
</dbReference>
<reference evidence="7" key="1">
    <citation type="submission" date="2016-10" db="EMBL/GenBank/DDBJ databases">
        <title>Sequence of Gallionella enrichment culture.</title>
        <authorList>
            <person name="Poehlein A."/>
            <person name="Muehling M."/>
            <person name="Daniel R."/>
        </authorList>
    </citation>
    <scope>NUCLEOTIDE SEQUENCE</scope>
</reference>
<dbReference type="GO" id="GO:0033748">
    <property type="term" value="F:hydrogenase (acceptor) activity"/>
    <property type="evidence" value="ECO:0007669"/>
    <property type="project" value="UniProtKB-EC"/>
</dbReference>
<dbReference type="PANTHER" id="PTHR42958">
    <property type="entry name" value="HYDROGENASE-2 LARGE CHAIN"/>
    <property type="match status" value="1"/>
</dbReference>
<dbReference type="GO" id="GO:0008901">
    <property type="term" value="F:ferredoxin hydrogenase activity"/>
    <property type="evidence" value="ECO:0007669"/>
    <property type="project" value="InterPro"/>
</dbReference>
<organism evidence="7">
    <name type="scientific">mine drainage metagenome</name>
    <dbReference type="NCBI Taxonomy" id="410659"/>
    <lineage>
        <taxon>unclassified sequences</taxon>
        <taxon>metagenomes</taxon>
        <taxon>ecological metagenomes</taxon>
    </lineage>
</organism>
<proteinExistence type="inferred from homology"/>
<gene>
    <name evidence="7" type="ORF">GALL_303400</name>
</gene>
<dbReference type="InterPro" id="IPR001501">
    <property type="entry name" value="Ni-dep_hyd_lsu"/>
</dbReference>
<comment type="subcellular location">
    <subcellularLocation>
        <location evidence="2">Cell envelope</location>
    </subcellularLocation>
</comment>
<accession>A0A1J5QWA5</accession>
<comment type="cofactor">
    <cofactor evidence="1">
        <name>Ni(2+)</name>
        <dbReference type="ChEBI" id="CHEBI:49786"/>
    </cofactor>
</comment>